<comment type="caution">
    <text evidence="10">The sequence shown here is derived from an EMBL/GenBank/DDBJ whole genome shotgun (WGS) entry which is preliminary data.</text>
</comment>
<keyword evidence="5" id="KW-0029">Amino-acid transport</keyword>
<feature type="transmembrane region" description="Helical" evidence="9">
    <location>
        <begin position="12"/>
        <end position="35"/>
    </location>
</feature>
<evidence type="ECO:0000313" key="11">
    <source>
        <dbReference type="Proteomes" id="UP001595443"/>
    </source>
</evidence>
<feature type="transmembrane region" description="Helical" evidence="9">
    <location>
        <begin position="91"/>
        <end position="115"/>
    </location>
</feature>
<evidence type="ECO:0000256" key="7">
    <source>
        <dbReference type="ARBA" id="ARBA00023136"/>
    </source>
</evidence>
<proteinExistence type="inferred from homology"/>
<keyword evidence="6 9" id="KW-1133">Transmembrane helix</keyword>
<accession>A0ABV7AGK2</accession>
<keyword evidence="4 9" id="KW-0812">Transmembrane</keyword>
<dbReference type="InterPro" id="IPR001851">
    <property type="entry name" value="ABC_transp_permease"/>
</dbReference>
<dbReference type="PANTHER" id="PTHR11795:SF445">
    <property type="entry name" value="AMINO ACID ABC TRANSPORTER PERMEASE PROTEIN"/>
    <property type="match status" value="1"/>
</dbReference>
<dbReference type="Pfam" id="PF02653">
    <property type="entry name" value="BPD_transp_2"/>
    <property type="match status" value="1"/>
</dbReference>
<evidence type="ECO:0000256" key="5">
    <source>
        <dbReference type="ARBA" id="ARBA00022970"/>
    </source>
</evidence>
<dbReference type="RefSeq" id="WP_377833208.1">
    <property type="nucleotide sequence ID" value="NZ_JBHRSK010000007.1"/>
</dbReference>
<feature type="transmembrane region" description="Helical" evidence="9">
    <location>
        <begin position="224"/>
        <end position="249"/>
    </location>
</feature>
<keyword evidence="7 9" id="KW-0472">Membrane</keyword>
<evidence type="ECO:0000256" key="4">
    <source>
        <dbReference type="ARBA" id="ARBA00022692"/>
    </source>
</evidence>
<evidence type="ECO:0000256" key="3">
    <source>
        <dbReference type="ARBA" id="ARBA00022475"/>
    </source>
</evidence>
<dbReference type="Proteomes" id="UP001595443">
    <property type="component" value="Unassembled WGS sequence"/>
</dbReference>
<evidence type="ECO:0000256" key="8">
    <source>
        <dbReference type="ARBA" id="ARBA00037998"/>
    </source>
</evidence>
<keyword evidence="2" id="KW-0813">Transport</keyword>
<feature type="transmembrane region" description="Helical" evidence="9">
    <location>
        <begin position="261"/>
        <end position="278"/>
    </location>
</feature>
<keyword evidence="3" id="KW-1003">Cell membrane</keyword>
<reference evidence="11" key="1">
    <citation type="journal article" date="2019" name="Int. J. Syst. Evol. Microbiol.">
        <title>The Global Catalogue of Microorganisms (GCM) 10K type strain sequencing project: providing services to taxonomists for standard genome sequencing and annotation.</title>
        <authorList>
            <consortium name="The Broad Institute Genomics Platform"/>
            <consortium name="The Broad Institute Genome Sequencing Center for Infectious Disease"/>
            <person name="Wu L."/>
            <person name="Ma J."/>
        </authorList>
    </citation>
    <scope>NUCLEOTIDE SEQUENCE [LARGE SCALE GENOMIC DNA]</scope>
    <source>
        <strain evidence="11">KCTC 62192</strain>
    </source>
</reference>
<dbReference type="PANTHER" id="PTHR11795">
    <property type="entry name" value="BRANCHED-CHAIN AMINO ACID TRANSPORT SYSTEM PERMEASE PROTEIN LIVH"/>
    <property type="match status" value="1"/>
</dbReference>
<dbReference type="EMBL" id="JBHRSK010000007">
    <property type="protein sequence ID" value="MFC2968509.1"/>
    <property type="molecule type" value="Genomic_DNA"/>
</dbReference>
<organism evidence="10 11">
    <name type="scientific">Acidimangrovimonas pyrenivorans</name>
    <dbReference type="NCBI Taxonomy" id="2030798"/>
    <lineage>
        <taxon>Bacteria</taxon>
        <taxon>Pseudomonadati</taxon>
        <taxon>Pseudomonadota</taxon>
        <taxon>Alphaproteobacteria</taxon>
        <taxon>Rhodobacterales</taxon>
        <taxon>Paracoccaceae</taxon>
        <taxon>Acidimangrovimonas</taxon>
    </lineage>
</organism>
<feature type="transmembrane region" description="Helical" evidence="9">
    <location>
        <begin position="135"/>
        <end position="161"/>
    </location>
</feature>
<feature type="transmembrane region" description="Helical" evidence="9">
    <location>
        <begin position="42"/>
        <end position="59"/>
    </location>
</feature>
<feature type="transmembrane region" description="Helical" evidence="9">
    <location>
        <begin position="190"/>
        <end position="212"/>
    </location>
</feature>
<dbReference type="InterPro" id="IPR052157">
    <property type="entry name" value="BCAA_transport_permease"/>
</dbReference>
<evidence type="ECO:0000256" key="6">
    <source>
        <dbReference type="ARBA" id="ARBA00022989"/>
    </source>
</evidence>
<keyword evidence="11" id="KW-1185">Reference proteome</keyword>
<evidence type="ECO:0000256" key="1">
    <source>
        <dbReference type="ARBA" id="ARBA00004651"/>
    </source>
</evidence>
<gene>
    <name evidence="10" type="ORF">ACFOES_10420</name>
</gene>
<sequence>MDGLINQIVQGVLVGGLYAMYAMGLSLSVGIMRFVNIAHGDLIVLASFLILTFTTALGLDPLLATLLAMPVAFAAGYLLQRLLLQRVLGQGVLPIILVTFGLSIIAQNGLLGVFGADTRKVSGGAFETATLKIGAGINVGLLPLTIFAAAVAMVIALDWLLYRTRLGARIRAVSDDPATADLVGLPSARIYAIAMGIVGVTIAISAGFMSIWTNFDPTAGPSRLLIAFEAVVLGGLGSLWGTLIGGIIIGVAQALGAQADVGWQLLAGHITFLVIFLARPQGLFPKY</sequence>
<evidence type="ECO:0000256" key="9">
    <source>
        <dbReference type="SAM" id="Phobius"/>
    </source>
</evidence>
<protein>
    <submittedName>
        <fullName evidence="10">Branched-chain amino acid ABC transporter permease</fullName>
    </submittedName>
</protein>
<comment type="similarity">
    <text evidence="8">Belongs to the binding-protein-dependent transport system permease family. LivHM subfamily.</text>
</comment>
<comment type="subcellular location">
    <subcellularLocation>
        <location evidence="1">Cell membrane</location>
        <topology evidence="1">Multi-pass membrane protein</topology>
    </subcellularLocation>
</comment>
<dbReference type="CDD" id="cd06582">
    <property type="entry name" value="TM_PBP1_LivH_like"/>
    <property type="match status" value="1"/>
</dbReference>
<evidence type="ECO:0000256" key="2">
    <source>
        <dbReference type="ARBA" id="ARBA00022448"/>
    </source>
</evidence>
<evidence type="ECO:0000313" key="10">
    <source>
        <dbReference type="EMBL" id="MFC2968509.1"/>
    </source>
</evidence>
<name>A0ABV7AGK2_9RHOB</name>